<name>W1NWU0_AMBTC</name>
<accession>W1NWU0</accession>
<feature type="compositionally biased region" description="Basic and acidic residues" evidence="1">
    <location>
        <begin position="11"/>
        <end position="58"/>
    </location>
</feature>
<feature type="compositionally biased region" description="Polar residues" evidence="1">
    <location>
        <begin position="251"/>
        <end position="265"/>
    </location>
</feature>
<dbReference type="PANTHER" id="PTHR34837:SF1">
    <property type="entry name" value="LOW PROTEIN: ZINC FINGER CCCH DOMAIN PROTEIN"/>
    <property type="match status" value="1"/>
</dbReference>
<feature type="compositionally biased region" description="Basic and acidic residues" evidence="1">
    <location>
        <begin position="356"/>
        <end position="370"/>
    </location>
</feature>
<dbReference type="EMBL" id="KI394994">
    <property type="protein sequence ID" value="ERM99793.1"/>
    <property type="molecule type" value="Genomic_DNA"/>
</dbReference>
<feature type="compositionally biased region" description="Polar residues" evidence="1">
    <location>
        <begin position="371"/>
        <end position="381"/>
    </location>
</feature>
<feature type="compositionally biased region" description="Basic and acidic residues" evidence="1">
    <location>
        <begin position="136"/>
        <end position="152"/>
    </location>
</feature>
<evidence type="ECO:0000313" key="3">
    <source>
        <dbReference type="Proteomes" id="UP000017836"/>
    </source>
</evidence>
<evidence type="ECO:0000313" key="2">
    <source>
        <dbReference type="EMBL" id="ERM99793.1"/>
    </source>
</evidence>
<reference evidence="3" key="1">
    <citation type="journal article" date="2013" name="Science">
        <title>The Amborella genome and the evolution of flowering plants.</title>
        <authorList>
            <consortium name="Amborella Genome Project"/>
        </authorList>
    </citation>
    <scope>NUCLEOTIDE SEQUENCE [LARGE SCALE GENOMIC DNA]</scope>
</reference>
<dbReference type="OMA" id="IQEPDHY"/>
<proteinExistence type="predicted"/>
<dbReference type="eggNOG" id="ENOG502QVIK">
    <property type="taxonomic scope" value="Eukaryota"/>
</dbReference>
<dbReference type="Gramene" id="ERM99793">
    <property type="protein sequence ID" value="ERM99793"/>
    <property type="gene ID" value="AMTR_s00099p00154370"/>
</dbReference>
<dbReference type="PANTHER" id="PTHR34837">
    <property type="entry name" value="OS05G0595500 PROTEIN"/>
    <property type="match status" value="1"/>
</dbReference>
<feature type="compositionally biased region" description="Basic residues" evidence="1">
    <location>
        <begin position="59"/>
        <end position="69"/>
    </location>
</feature>
<evidence type="ECO:0000256" key="1">
    <source>
        <dbReference type="SAM" id="MobiDB-lite"/>
    </source>
</evidence>
<feature type="compositionally biased region" description="Polar residues" evidence="1">
    <location>
        <begin position="204"/>
        <end position="213"/>
    </location>
</feature>
<keyword evidence="3" id="KW-1185">Reference proteome</keyword>
<dbReference type="Proteomes" id="UP000017836">
    <property type="component" value="Unassembled WGS sequence"/>
</dbReference>
<feature type="compositionally biased region" description="Basic and acidic residues" evidence="1">
    <location>
        <begin position="236"/>
        <end position="248"/>
    </location>
</feature>
<feature type="compositionally biased region" description="Basic and acidic residues" evidence="1">
    <location>
        <begin position="89"/>
        <end position="120"/>
    </location>
</feature>
<feature type="compositionally biased region" description="Basic and acidic residues" evidence="1">
    <location>
        <begin position="576"/>
        <end position="613"/>
    </location>
</feature>
<gene>
    <name evidence="2" type="ORF">AMTR_s00099p00154370</name>
</gene>
<dbReference type="HOGENOM" id="CLU_309371_0_0_1"/>
<protein>
    <submittedName>
        <fullName evidence="2">Uncharacterized protein</fullName>
    </submittedName>
</protein>
<sequence>MQLTTEPPLQDELRNPGLEKELEKQIRKRDGTDDKKQCHGVDRDGDDSHLSSKDDQEKVRHRVDRHKDRRYPEKCREDFGKEHRHRSDKKRERASPRDHSIDRWDDNHSRHERRLSEGRFKTNKSHGSDQESSPPADDRRTRSKDNREKSRSSYDYGAHGASKHGVSEFSDAFPGKELLDNSKLEKMSDKEQLKSDNFISNALDLTSNNTHPEGSSCREPDLGIGQNRLKPMQVEPSHEGFSAERIEPASRVSSSKGNPYVSESPTGECDSRAKNDKPHERNELSNNSAIYLHEARGALVMSPCTSSKSNTPASPIKGSPAMSQINFERMDTKSQDGTSEMNGYVKPAVILGSPSIREKLKGPDLDEPERTTLQSNRSPESSVRLHNPPLLVQSSSILLSPPPNRQGNDSFMALGSSSGFLEEKKHIFRNKRGDLGGGRFQTNGWKGVMQSWNAQSQGLVMHSGFMPFQHQVPPIFHPVMQPMPPLFGMRPDGFPGNFGWQMPQDDSCLPLVQTQLNSWDGVDKSWDQKRHLMNQAWDMSGEIWNGQSEGVNLGLGFPGNSSPFDACPAQPTNCGRQEKRSRPERSTAESIEVKRSEVVPTKPVEEAPHREDQRVLPDSKKLSCDKTCFYLSKLDISVDLAGLELYRECASLLSSLGGIDAVHSADAECLSLGTSVGDLKVTPKPRTESYIHHLKQPFLRQMSDDIFQRAMALYSKQAEKTKAKISAISYESHERRLQIDNNQSGNKKGNQCIMHGTGQELQKQNPSDNKMQRSHCLRGSIEKPEVSLIYDTEVFTVNAQPAILDEGSRTPFEGCNSHTSLVSLDGPSQGDVFTFEGHNSITKLELGGHSEGCVSITKLAGGEGDNGYHSLTKVGCHSLNNPVNGEESDSDSNKVVQKEGEVRACNVDESSLDEGVPSYRKHETLNSEGVNIEGGEYPEDCRVHLSRIPGRTH</sequence>
<feature type="region of interest" description="Disordered" evidence="1">
    <location>
        <begin position="570"/>
        <end position="613"/>
    </location>
</feature>
<feature type="compositionally biased region" description="Basic and acidic residues" evidence="1">
    <location>
        <begin position="70"/>
        <end position="81"/>
    </location>
</feature>
<organism evidence="2 3">
    <name type="scientific">Amborella trichopoda</name>
    <dbReference type="NCBI Taxonomy" id="13333"/>
    <lineage>
        <taxon>Eukaryota</taxon>
        <taxon>Viridiplantae</taxon>
        <taxon>Streptophyta</taxon>
        <taxon>Embryophyta</taxon>
        <taxon>Tracheophyta</taxon>
        <taxon>Spermatophyta</taxon>
        <taxon>Magnoliopsida</taxon>
        <taxon>Amborellales</taxon>
        <taxon>Amborellaceae</taxon>
        <taxon>Amborella</taxon>
    </lineage>
</organism>
<feature type="region of interest" description="Disordered" evidence="1">
    <location>
        <begin position="204"/>
        <end position="286"/>
    </location>
</feature>
<feature type="compositionally biased region" description="Basic and acidic residues" evidence="1">
    <location>
        <begin position="269"/>
        <end position="283"/>
    </location>
</feature>
<feature type="region of interest" description="Disordered" evidence="1">
    <location>
        <begin position="355"/>
        <end position="386"/>
    </location>
</feature>
<feature type="region of interest" description="Disordered" evidence="1">
    <location>
        <begin position="1"/>
        <end position="174"/>
    </location>
</feature>
<dbReference type="AlphaFoldDB" id="W1NWU0"/>